<gene>
    <name evidence="2" type="ORF">D1O30_20570</name>
</gene>
<sequence length="380" mass="40577">MVSLILKPKSTALLQSDSDAGLGAQSSSRATIKRRGRTRGEEAHHHSNSPQIQPLPRWAKGDAGAQGRRQDDALGGAGDAQFFAGAALALLDHILHSGPDVSSAGKSSAEPPFAGALRQRLALRAATACARIARLREDEPALRDAEHLASFDAALTPGGRLHRLWRLFATRPARLDAPFMRAAADCLEVPPHIDCEALAVLVRESLTTENPLNAATRVSTAALHILDDAPQIDAEIFALWLADLVLARRLGWAAPLPLLATTISHPSMRVANGRRPHPGDPDWSLSVARAYARAAQEAYALAGELSRRSAMLSSVAPKLRAKKAARVVDLLLADDCVSPARAAKTAGLSDRAARRLFDRLVALGAVRELSGRANFRLYGL</sequence>
<dbReference type="EMBL" id="QWDD01000003">
    <property type="protein sequence ID" value="RNJ48199.1"/>
    <property type="molecule type" value="Genomic_DNA"/>
</dbReference>
<organism evidence="2 3">
    <name type="scientific">Methylocystis hirsuta</name>
    <dbReference type="NCBI Taxonomy" id="369798"/>
    <lineage>
        <taxon>Bacteria</taxon>
        <taxon>Pseudomonadati</taxon>
        <taxon>Pseudomonadota</taxon>
        <taxon>Alphaproteobacteria</taxon>
        <taxon>Hyphomicrobiales</taxon>
        <taxon>Methylocystaceae</taxon>
        <taxon>Methylocystis</taxon>
    </lineage>
</organism>
<dbReference type="AlphaFoldDB" id="A0A3M9XJ86"/>
<comment type="caution">
    <text evidence="2">The sequence shown here is derived from an EMBL/GenBank/DDBJ whole genome shotgun (WGS) entry which is preliminary data.</text>
</comment>
<accession>A0A3M9XJ86</accession>
<dbReference type="OrthoDB" id="7865302at2"/>
<evidence type="ECO:0000313" key="2">
    <source>
        <dbReference type="EMBL" id="RNJ48199.1"/>
    </source>
</evidence>
<dbReference type="Proteomes" id="UP000268623">
    <property type="component" value="Unassembled WGS sequence"/>
</dbReference>
<protein>
    <submittedName>
        <fullName evidence="2">DUF1403 family protein</fullName>
    </submittedName>
</protein>
<proteinExistence type="predicted"/>
<dbReference type="InterPro" id="IPR009843">
    <property type="entry name" value="DUF1403"/>
</dbReference>
<keyword evidence="3" id="KW-1185">Reference proteome</keyword>
<feature type="region of interest" description="Disordered" evidence="1">
    <location>
        <begin position="17"/>
        <end position="73"/>
    </location>
</feature>
<reference evidence="2 3" key="1">
    <citation type="submission" date="2018-08" db="EMBL/GenBank/DDBJ databases">
        <title>Genome sequence of Methylocystis hirsuta CSC1, a methanotroph able to accumulate PHAs.</title>
        <authorList>
            <person name="Bordel S."/>
            <person name="Rodriguez E."/>
            <person name="Gancedo J."/>
            <person name="Munoz R."/>
        </authorList>
    </citation>
    <scope>NUCLEOTIDE SEQUENCE [LARGE SCALE GENOMIC DNA]</scope>
    <source>
        <strain evidence="2 3">CSC1</strain>
    </source>
</reference>
<dbReference type="Pfam" id="PF07183">
    <property type="entry name" value="DUF1403"/>
    <property type="match status" value="1"/>
</dbReference>
<evidence type="ECO:0000256" key="1">
    <source>
        <dbReference type="SAM" id="MobiDB-lite"/>
    </source>
</evidence>
<feature type="compositionally biased region" description="Polar residues" evidence="1">
    <location>
        <begin position="17"/>
        <end position="30"/>
    </location>
</feature>
<evidence type="ECO:0000313" key="3">
    <source>
        <dbReference type="Proteomes" id="UP000268623"/>
    </source>
</evidence>
<name>A0A3M9XJ86_9HYPH</name>